<comment type="function">
    <text evidence="5">Transcriptional regulator of the ttuABCDE tartrate utilization operon.</text>
</comment>
<keyword evidence="3" id="KW-0238">DNA-binding</keyword>
<dbReference type="SUPFAM" id="SSF53850">
    <property type="entry name" value="Periplasmic binding protein-like II"/>
    <property type="match status" value="1"/>
</dbReference>
<dbReference type="GO" id="GO:0003700">
    <property type="term" value="F:DNA-binding transcription factor activity"/>
    <property type="evidence" value="ECO:0007669"/>
    <property type="project" value="InterPro"/>
</dbReference>
<dbReference type="GO" id="GO:0003677">
    <property type="term" value="F:DNA binding"/>
    <property type="evidence" value="ECO:0007669"/>
    <property type="project" value="UniProtKB-KW"/>
</dbReference>
<feature type="domain" description="HTH lysR-type" evidence="8">
    <location>
        <begin position="1"/>
        <end position="59"/>
    </location>
</feature>
<dbReference type="FunFam" id="1.10.10.10:FF:000001">
    <property type="entry name" value="LysR family transcriptional regulator"/>
    <property type="match status" value="1"/>
</dbReference>
<dbReference type="Gene3D" id="3.40.190.290">
    <property type="match status" value="1"/>
</dbReference>
<dbReference type="Pfam" id="PF03466">
    <property type="entry name" value="LysR_substrate"/>
    <property type="match status" value="1"/>
</dbReference>
<dbReference type="AlphaFoldDB" id="A0A060HYK8"/>
<evidence type="ECO:0000256" key="4">
    <source>
        <dbReference type="ARBA" id="ARBA00023163"/>
    </source>
</evidence>
<keyword evidence="2" id="KW-0805">Transcription regulation</keyword>
<evidence type="ECO:0000259" key="8">
    <source>
        <dbReference type="PROSITE" id="PS50931"/>
    </source>
</evidence>
<reference evidence="9 10" key="1">
    <citation type="submission" date="2013-12" db="EMBL/GenBank/DDBJ databases">
        <title>Complete genome sequence of Rhizobium etli bv. mimosae IE4771.</title>
        <authorList>
            <person name="Bustos P."/>
            <person name="Santamaria R.I."/>
            <person name="Lozano L."/>
            <person name="Ormeno-Orrillo E."/>
            <person name="Rogel M.A."/>
            <person name="Romero D."/>
            <person name="Cevallos M.A."/>
            <person name="Martinez-Romero E."/>
            <person name="Gonzalez V."/>
        </authorList>
    </citation>
    <scope>NUCLEOTIDE SEQUENCE [LARGE SCALE GENOMIC DNA]</scope>
    <source>
        <strain evidence="9 10">IE4771</strain>
    </source>
</reference>
<comment type="similarity">
    <text evidence="1">Belongs to the LysR transcriptional regulatory family.</text>
</comment>
<evidence type="ECO:0000313" key="10">
    <source>
        <dbReference type="Proteomes" id="UP000027180"/>
    </source>
</evidence>
<dbReference type="Proteomes" id="UP000027180">
    <property type="component" value="Chromosome"/>
</dbReference>
<dbReference type="KEGG" id="rei:IE4771_CH02938"/>
<dbReference type="InterPro" id="IPR036390">
    <property type="entry name" value="WH_DNA-bd_sf"/>
</dbReference>
<evidence type="ECO:0000256" key="3">
    <source>
        <dbReference type="ARBA" id="ARBA00023125"/>
    </source>
</evidence>
<accession>A0A060HYK8</accession>
<evidence type="ECO:0000256" key="5">
    <source>
        <dbReference type="ARBA" id="ARBA00054626"/>
    </source>
</evidence>
<gene>
    <name evidence="9" type="ORF">IE4771_CH02938</name>
</gene>
<evidence type="ECO:0000256" key="2">
    <source>
        <dbReference type="ARBA" id="ARBA00023015"/>
    </source>
</evidence>
<dbReference type="InterPro" id="IPR000847">
    <property type="entry name" value="LysR_HTH_N"/>
</dbReference>
<evidence type="ECO:0000256" key="6">
    <source>
        <dbReference type="ARBA" id="ARBA00067332"/>
    </source>
</evidence>
<dbReference type="InterPro" id="IPR036388">
    <property type="entry name" value="WH-like_DNA-bd_sf"/>
</dbReference>
<protein>
    <recommendedName>
        <fullName evidence="6">HTH-type transcriptional regulator TtuA</fullName>
    </recommendedName>
    <alternativeName>
        <fullName evidence="7">Tartrate utilization transcriptional regulator</fullName>
    </alternativeName>
</protein>
<dbReference type="PROSITE" id="PS50931">
    <property type="entry name" value="HTH_LYSR"/>
    <property type="match status" value="1"/>
</dbReference>
<proteinExistence type="inferred from homology"/>
<dbReference type="Pfam" id="PF00126">
    <property type="entry name" value="HTH_1"/>
    <property type="match status" value="1"/>
</dbReference>
<dbReference type="PANTHER" id="PTHR30537:SF5">
    <property type="entry name" value="HTH-TYPE TRANSCRIPTIONAL ACTIVATOR TTDR-RELATED"/>
    <property type="match status" value="1"/>
</dbReference>
<keyword evidence="4" id="KW-0804">Transcription</keyword>
<dbReference type="PANTHER" id="PTHR30537">
    <property type="entry name" value="HTH-TYPE TRANSCRIPTIONAL REGULATOR"/>
    <property type="match status" value="1"/>
</dbReference>
<dbReference type="EMBL" id="CP006986">
    <property type="protein sequence ID" value="AIC28033.1"/>
    <property type="molecule type" value="Genomic_DNA"/>
</dbReference>
<evidence type="ECO:0000256" key="7">
    <source>
        <dbReference type="ARBA" id="ARBA00083243"/>
    </source>
</evidence>
<dbReference type="InterPro" id="IPR005119">
    <property type="entry name" value="LysR_subst-bd"/>
</dbReference>
<dbReference type="CDD" id="cd08422">
    <property type="entry name" value="PBP2_CrgA_like"/>
    <property type="match status" value="1"/>
</dbReference>
<evidence type="ECO:0000313" key="9">
    <source>
        <dbReference type="EMBL" id="AIC28033.1"/>
    </source>
</evidence>
<name>A0A060HYK8_RHIET</name>
<dbReference type="PRINTS" id="PR00039">
    <property type="entry name" value="HTHLYSR"/>
</dbReference>
<dbReference type="Gene3D" id="1.10.10.10">
    <property type="entry name" value="Winged helix-like DNA-binding domain superfamily/Winged helix DNA-binding domain"/>
    <property type="match status" value="1"/>
</dbReference>
<evidence type="ECO:0000256" key="1">
    <source>
        <dbReference type="ARBA" id="ARBA00009437"/>
    </source>
</evidence>
<dbReference type="RefSeq" id="WP_038689927.1">
    <property type="nucleotide sequence ID" value="NZ_CP006986.1"/>
</dbReference>
<dbReference type="HOGENOM" id="CLU_039613_16_2_5"/>
<dbReference type="OrthoDB" id="9786526at2"/>
<organism evidence="9 10">
    <name type="scientific">Rhizobium etli bv. mimosae str. IE4771</name>
    <dbReference type="NCBI Taxonomy" id="1432050"/>
    <lineage>
        <taxon>Bacteria</taxon>
        <taxon>Pseudomonadati</taxon>
        <taxon>Pseudomonadota</taxon>
        <taxon>Alphaproteobacteria</taxon>
        <taxon>Hyphomicrobiales</taxon>
        <taxon>Rhizobiaceae</taxon>
        <taxon>Rhizobium/Agrobacterium group</taxon>
        <taxon>Rhizobium</taxon>
    </lineage>
</organism>
<sequence>MDIVSALRTFQRVVETGSFSAAAHDLDVTQPAVSRQVAALEGHFNTRLLHRTTSGLSLTAEGERMLPMALRILEAVEELGDAAGSDGAMASGKVRLSVPAPLGLYLSERLGDLLAAHPKLSVELLFREEGSDMIEERLDLEVRLGPVADSSLVCRRIGWTTAFLVASPAYLARKAAPRAPRDIKDHECLCYNRAGEANSWSFSNGSEDISVRISPRLTACNAVAIHRAALAGAGLAVLSHIIANPDIAAGRLIPVMENYQPSRLPVTVVYPSRRNMPLRVKTVLDFLIGAMAQDPSMCASGADRPWDG</sequence>
<dbReference type="InterPro" id="IPR058163">
    <property type="entry name" value="LysR-type_TF_proteobact-type"/>
</dbReference>
<dbReference type="SUPFAM" id="SSF46785">
    <property type="entry name" value="Winged helix' DNA-binding domain"/>
    <property type="match status" value="1"/>
</dbReference>